<proteinExistence type="predicted"/>
<dbReference type="EMBL" id="BNDW01000040">
    <property type="protein sequence ID" value="GHI24152.1"/>
    <property type="molecule type" value="Genomic_DNA"/>
</dbReference>
<protein>
    <submittedName>
        <fullName evidence="1">Uncharacterized protein</fullName>
    </submittedName>
</protein>
<keyword evidence="2" id="KW-1185">Reference proteome</keyword>
<evidence type="ECO:0000313" key="1">
    <source>
        <dbReference type="EMBL" id="GHI24152.1"/>
    </source>
</evidence>
<name>A0ABQ3PGL3_9ACTN</name>
<dbReference type="Proteomes" id="UP001052739">
    <property type="component" value="Unassembled WGS sequence"/>
</dbReference>
<gene>
    <name evidence="1" type="ORF">Shyd_55230</name>
</gene>
<organism evidence="1 2">
    <name type="scientific">Streptomyces hydrogenans</name>
    <dbReference type="NCBI Taxonomy" id="1873719"/>
    <lineage>
        <taxon>Bacteria</taxon>
        <taxon>Bacillati</taxon>
        <taxon>Actinomycetota</taxon>
        <taxon>Actinomycetes</taxon>
        <taxon>Kitasatosporales</taxon>
        <taxon>Streptomycetaceae</taxon>
        <taxon>Streptomyces</taxon>
    </lineage>
</organism>
<sequence>MPTPREGRPWWVAGSPPVRRYDSGRTAPWWFAPGAVRLRGSWTRKRYDSGRYDFSRYDSGPVSASTATYPGRRDGGAAPGVVVARLSSRGRPDG</sequence>
<evidence type="ECO:0000313" key="2">
    <source>
        <dbReference type="Proteomes" id="UP001052739"/>
    </source>
</evidence>
<accession>A0ABQ3PGL3</accession>
<comment type="caution">
    <text evidence="1">The sequence shown here is derived from an EMBL/GenBank/DDBJ whole genome shotgun (WGS) entry which is preliminary data.</text>
</comment>
<reference evidence="1" key="1">
    <citation type="submission" date="2024-05" db="EMBL/GenBank/DDBJ databases">
        <title>Whole genome shotgun sequence of Streptomyces hydrogenans NBRC 13475.</title>
        <authorList>
            <person name="Komaki H."/>
            <person name="Tamura T."/>
        </authorList>
    </citation>
    <scope>NUCLEOTIDE SEQUENCE</scope>
    <source>
        <strain evidence="1">NBRC 13475</strain>
    </source>
</reference>